<keyword evidence="8" id="KW-0804">Transcription</keyword>
<dbReference type="GO" id="GO:0000785">
    <property type="term" value="C:chromatin"/>
    <property type="evidence" value="ECO:0007669"/>
    <property type="project" value="TreeGrafter"/>
</dbReference>
<evidence type="ECO:0008006" key="16">
    <source>
        <dbReference type="Google" id="ProtNLM"/>
    </source>
</evidence>
<dbReference type="Pfam" id="PF00172">
    <property type="entry name" value="Zn_clus"/>
    <property type="match status" value="1"/>
</dbReference>
<keyword evidence="6" id="KW-0805">Transcription regulation</keyword>
<dbReference type="SUPFAM" id="SSF57667">
    <property type="entry name" value="beta-beta-alpha zinc fingers"/>
    <property type="match status" value="1"/>
</dbReference>
<dbReference type="PANTHER" id="PTHR40626">
    <property type="entry name" value="MIP31509P"/>
    <property type="match status" value="1"/>
</dbReference>
<sequence length="776" mass="87724">MAQKAQRVTQAHICPICGTTYGRREHLQRHLASHTGNRSHLCESCGKAFQRKDVLKRHYQTCLAGRSPIDGSPRPDRKSNANRTACDQCARLKRACNSAQPCDTCSIKNSTCTYSWLHDRQSYVRPSSTPNRNDDHLLVLSGSISSRKLDKLHDEYDSCSSSSPTDASGLENDPTESFDFLTRFTSNDSGMSGAFEVDSSVLAEDASSVGFPDLSRWNLPPPSREEQRNVIFEQESKQARMQLRQVSLESFNHEELPHSVTTPDYDFDTESQTEPFFLSPWFETSIFAEDDTGISPASPLRMLDGSRQAVIPGPQSDISSLESNEIVAAIKATVMSCCSDVTLTMGDWSMLKETACISFFHPNNLSRYLEYYWGLWYPNCPTIHKPSFKAGVIPPRLLAPMALIGASLSPNSADRENGKIWFDIVEEMVFSDEATFDSRVSTPVPCLPEQLEARLRSLQAAYAVCLYQNWEGRDAAKVRIRRQRFVSLVSTARDLMRYANHGALGGLQFENFSWEDFVLREELIRTIMYIFLLDTAFTIFNNVPPRMTNREMTNDLACPEPCFQAASAVDCFQKLRKWLTHPLYCKRTSLYAAIRSFGQNSIESITQQYLAQAGVLNLWTIVSAFHNLIFHIDPGFGSESQLEAMANAITNWKDIWRLRSVNGFKDCYGLTYLEPHPSQLGRNEAWKRIGFMRRAPEYWLLAQAKLERLASTQRSLEAAESLSGRDNWLCNVPGTVLPKYDETSMEQLSEFISSFQAMRVDQEDVDDLGRNNSILA</sequence>
<dbReference type="AlphaFoldDB" id="A0A0D1YSW2"/>
<dbReference type="GO" id="GO:0005634">
    <property type="term" value="C:nucleus"/>
    <property type="evidence" value="ECO:0007669"/>
    <property type="project" value="UniProtKB-SubCell"/>
</dbReference>
<dbReference type="OrthoDB" id="654211at2759"/>
<dbReference type="Pfam" id="PF00096">
    <property type="entry name" value="zf-C2H2"/>
    <property type="match status" value="1"/>
</dbReference>
<dbReference type="GO" id="GO:0000981">
    <property type="term" value="F:DNA-binding transcription factor activity, RNA polymerase II-specific"/>
    <property type="evidence" value="ECO:0007669"/>
    <property type="project" value="InterPro"/>
</dbReference>
<dbReference type="InterPro" id="IPR013087">
    <property type="entry name" value="Znf_C2H2_type"/>
</dbReference>
<evidence type="ECO:0000256" key="8">
    <source>
        <dbReference type="ARBA" id="ARBA00023163"/>
    </source>
</evidence>
<keyword evidence="7" id="KW-0238">DNA-binding</keyword>
<name>A0A0D1YSW2_9EURO</name>
<evidence type="ECO:0000256" key="3">
    <source>
        <dbReference type="ARBA" id="ARBA00022737"/>
    </source>
</evidence>
<dbReference type="Gene3D" id="3.30.160.60">
    <property type="entry name" value="Classic Zinc Finger"/>
    <property type="match status" value="2"/>
</dbReference>
<dbReference type="InterPro" id="IPR051059">
    <property type="entry name" value="VerF-like"/>
</dbReference>
<gene>
    <name evidence="14" type="ORF">PV11_00279</name>
</gene>
<evidence type="ECO:0000259" key="12">
    <source>
        <dbReference type="PROSITE" id="PS50048"/>
    </source>
</evidence>
<dbReference type="HOGENOM" id="CLU_012538_0_1_1"/>
<dbReference type="PANTHER" id="PTHR40626:SF3">
    <property type="entry name" value="TRANSCRIPTION FACTOR WITH C2H2 AND ZN(2)-CYS(6) DNA BINDING DOMAIN (EUROFUNG)-RELATED"/>
    <property type="match status" value="1"/>
</dbReference>
<dbReference type="GO" id="GO:0008270">
    <property type="term" value="F:zinc ion binding"/>
    <property type="evidence" value="ECO:0007669"/>
    <property type="project" value="UniProtKB-KW"/>
</dbReference>
<dbReference type="Proteomes" id="UP000053599">
    <property type="component" value="Unassembled WGS sequence"/>
</dbReference>
<accession>A0A0D1YSW2</accession>
<keyword evidence="3" id="KW-0677">Repeat</keyword>
<feature type="domain" description="Zn(2)-C6 fungal-type" evidence="12">
    <location>
        <begin position="85"/>
        <end position="114"/>
    </location>
</feature>
<dbReference type="InterPro" id="IPR036864">
    <property type="entry name" value="Zn2-C6_fun-type_DNA-bd_sf"/>
</dbReference>
<evidence type="ECO:0000256" key="1">
    <source>
        <dbReference type="ARBA" id="ARBA00004123"/>
    </source>
</evidence>
<dbReference type="EMBL" id="KN846951">
    <property type="protein sequence ID" value="KIV84504.1"/>
    <property type="molecule type" value="Genomic_DNA"/>
</dbReference>
<evidence type="ECO:0000256" key="10">
    <source>
        <dbReference type="PROSITE-ProRule" id="PRU00042"/>
    </source>
</evidence>
<dbReference type="SMART" id="SM00066">
    <property type="entry name" value="GAL4"/>
    <property type="match status" value="1"/>
</dbReference>
<keyword evidence="9" id="KW-0539">Nucleus</keyword>
<dbReference type="InterPro" id="IPR036236">
    <property type="entry name" value="Znf_C2H2_sf"/>
</dbReference>
<reference evidence="14 15" key="1">
    <citation type="submission" date="2015-01" db="EMBL/GenBank/DDBJ databases">
        <title>The Genome Sequence of Exophiala sideris CBS121828.</title>
        <authorList>
            <consortium name="The Broad Institute Genomics Platform"/>
            <person name="Cuomo C."/>
            <person name="de Hoog S."/>
            <person name="Gorbushina A."/>
            <person name="Stielow B."/>
            <person name="Teixiera M."/>
            <person name="Abouelleil A."/>
            <person name="Chapman S.B."/>
            <person name="Priest M."/>
            <person name="Young S.K."/>
            <person name="Wortman J."/>
            <person name="Nusbaum C."/>
            <person name="Birren B."/>
        </authorList>
    </citation>
    <scope>NUCLEOTIDE SEQUENCE [LARGE SCALE GENOMIC DNA]</scope>
    <source>
        <strain evidence="14 15">CBS 121828</strain>
    </source>
</reference>
<keyword evidence="4 10" id="KW-0863">Zinc-finger</keyword>
<evidence type="ECO:0000256" key="6">
    <source>
        <dbReference type="ARBA" id="ARBA00023015"/>
    </source>
</evidence>
<dbReference type="CDD" id="cd12148">
    <property type="entry name" value="fungal_TF_MHR"/>
    <property type="match status" value="1"/>
</dbReference>
<keyword evidence="5" id="KW-0862">Zinc</keyword>
<proteinExistence type="predicted"/>
<evidence type="ECO:0000256" key="9">
    <source>
        <dbReference type="ARBA" id="ARBA00023242"/>
    </source>
</evidence>
<evidence type="ECO:0000313" key="14">
    <source>
        <dbReference type="EMBL" id="KIV84504.1"/>
    </source>
</evidence>
<evidence type="ECO:0000256" key="2">
    <source>
        <dbReference type="ARBA" id="ARBA00022723"/>
    </source>
</evidence>
<evidence type="ECO:0000256" key="4">
    <source>
        <dbReference type="ARBA" id="ARBA00022771"/>
    </source>
</evidence>
<evidence type="ECO:0000259" key="13">
    <source>
        <dbReference type="PROSITE" id="PS50157"/>
    </source>
</evidence>
<dbReference type="PROSITE" id="PS00028">
    <property type="entry name" value="ZINC_FINGER_C2H2_1"/>
    <property type="match status" value="1"/>
</dbReference>
<comment type="subcellular location">
    <subcellularLocation>
        <location evidence="1">Nucleus</location>
    </subcellularLocation>
</comment>
<evidence type="ECO:0000313" key="15">
    <source>
        <dbReference type="Proteomes" id="UP000053599"/>
    </source>
</evidence>
<dbReference type="PROSITE" id="PS50048">
    <property type="entry name" value="ZN2_CY6_FUNGAL_2"/>
    <property type="match status" value="1"/>
</dbReference>
<evidence type="ECO:0000256" key="7">
    <source>
        <dbReference type="ARBA" id="ARBA00023125"/>
    </source>
</evidence>
<feature type="domain" description="C2H2-type" evidence="13">
    <location>
        <begin position="40"/>
        <end position="68"/>
    </location>
</feature>
<dbReference type="GO" id="GO:0000978">
    <property type="term" value="F:RNA polymerase II cis-regulatory region sequence-specific DNA binding"/>
    <property type="evidence" value="ECO:0007669"/>
    <property type="project" value="InterPro"/>
</dbReference>
<evidence type="ECO:0000256" key="11">
    <source>
        <dbReference type="SAM" id="MobiDB-lite"/>
    </source>
</evidence>
<dbReference type="STRING" id="1016849.A0A0D1YSW2"/>
<protein>
    <recommendedName>
        <fullName evidence="16">C2H2-type domain-containing protein</fullName>
    </recommendedName>
</protein>
<evidence type="ECO:0000256" key="5">
    <source>
        <dbReference type="ARBA" id="ARBA00022833"/>
    </source>
</evidence>
<dbReference type="SMART" id="SM00355">
    <property type="entry name" value="ZnF_C2H2"/>
    <property type="match status" value="2"/>
</dbReference>
<dbReference type="CDD" id="cd00067">
    <property type="entry name" value="GAL4"/>
    <property type="match status" value="1"/>
</dbReference>
<feature type="region of interest" description="Disordered" evidence="11">
    <location>
        <begin position="155"/>
        <end position="174"/>
    </location>
</feature>
<dbReference type="InterPro" id="IPR001138">
    <property type="entry name" value="Zn2Cys6_DnaBD"/>
</dbReference>
<dbReference type="Pfam" id="PF04082">
    <property type="entry name" value="Fungal_trans"/>
    <property type="match status" value="1"/>
</dbReference>
<dbReference type="InterPro" id="IPR007219">
    <property type="entry name" value="XnlR_reg_dom"/>
</dbReference>
<dbReference type="GO" id="GO:0006351">
    <property type="term" value="P:DNA-templated transcription"/>
    <property type="evidence" value="ECO:0007669"/>
    <property type="project" value="InterPro"/>
</dbReference>
<feature type="domain" description="C2H2-type" evidence="13">
    <location>
        <begin position="12"/>
        <end position="39"/>
    </location>
</feature>
<keyword evidence="2" id="KW-0479">Metal-binding</keyword>
<dbReference type="SUPFAM" id="SSF57701">
    <property type="entry name" value="Zn2/Cys6 DNA-binding domain"/>
    <property type="match status" value="1"/>
</dbReference>
<organism evidence="14 15">
    <name type="scientific">Exophiala sideris</name>
    <dbReference type="NCBI Taxonomy" id="1016849"/>
    <lineage>
        <taxon>Eukaryota</taxon>
        <taxon>Fungi</taxon>
        <taxon>Dikarya</taxon>
        <taxon>Ascomycota</taxon>
        <taxon>Pezizomycotina</taxon>
        <taxon>Eurotiomycetes</taxon>
        <taxon>Chaetothyriomycetidae</taxon>
        <taxon>Chaetothyriales</taxon>
        <taxon>Herpotrichiellaceae</taxon>
        <taxon>Exophiala</taxon>
    </lineage>
</organism>
<dbReference type="Gene3D" id="4.10.240.10">
    <property type="entry name" value="Zn(2)-C6 fungal-type DNA-binding domain"/>
    <property type="match status" value="1"/>
</dbReference>
<dbReference type="PROSITE" id="PS50157">
    <property type="entry name" value="ZINC_FINGER_C2H2_2"/>
    <property type="match status" value="2"/>
</dbReference>